<evidence type="ECO:0000313" key="2">
    <source>
        <dbReference type="EMBL" id="KAF2419752.1"/>
    </source>
</evidence>
<dbReference type="EMBL" id="MU007116">
    <property type="protein sequence ID" value="KAF2419752.1"/>
    <property type="molecule type" value="Genomic_DNA"/>
</dbReference>
<evidence type="ECO:0000259" key="1">
    <source>
        <dbReference type="Pfam" id="PF06985"/>
    </source>
</evidence>
<reference evidence="2" key="1">
    <citation type="journal article" date="2020" name="Stud. Mycol.">
        <title>101 Dothideomycetes genomes: a test case for predicting lifestyles and emergence of pathogens.</title>
        <authorList>
            <person name="Haridas S."/>
            <person name="Albert R."/>
            <person name="Binder M."/>
            <person name="Bloem J."/>
            <person name="Labutti K."/>
            <person name="Salamov A."/>
            <person name="Andreopoulos B."/>
            <person name="Baker S."/>
            <person name="Barry K."/>
            <person name="Bills G."/>
            <person name="Bluhm B."/>
            <person name="Cannon C."/>
            <person name="Castanera R."/>
            <person name="Culley D."/>
            <person name="Daum C."/>
            <person name="Ezra D."/>
            <person name="Gonzalez J."/>
            <person name="Henrissat B."/>
            <person name="Kuo A."/>
            <person name="Liang C."/>
            <person name="Lipzen A."/>
            <person name="Lutzoni F."/>
            <person name="Magnuson J."/>
            <person name="Mondo S."/>
            <person name="Nolan M."/>
            <person name="Ohm R."/>
            <person name="Pangilinan J."/>
            <person name="Park H.-J."/>
            <person name="Ramirez L."/>
            <person name="Alfaro M."/>
            <person name="Sun H."/>
            <person name="Tritt A."/>
            <person name="Yoshinaga Y."/>
            <person name="Zwiers L.-H."/>
            <person name="Turgeon B."/>
            <person name="Goodwin S."/>
            <person name="Spatafora J."/>
            <person name="Crous P."/>
            <person name="Grigoriev I."/>
        </authorList>
    </citation>
    <scope>NUCLEOTIDE SEQUENCE</scope>
    <source>
        <strain evidence="2">CBS 130266</strain>
    </source>
</reference>
<feature type="domain" description="Heterokaryon incompatibility" evidence="1">
    <location>
        <begin position="25"/>
        <end position="173"/>
    </location>
</feature>
<dbReference type="PANTHER" id="PTHR33112">
    <property type="entry name" value="DOMAIN PROTEIN, PUTATIVE-RELATED"/>
    <property type="match status" value="1"/>
</dbReference>
<comment type="caution">
    <text evidence="2">The sequence shown here is derived from an EMBL/GenBank/DDBJ whole genome shotgun (WGS) entry which is preliminary data.</text>
</comment>
<gene>
    <name evidence="2" type="ORF">EJ08DRAFT_598744</name>
</gene>
<dbReference type="Proteomes" id="UP000800235">
    <property type="component" value="Unassembled WGS sequence"/>
</dbReference>
<organism evidence="2 3">
    <name type="scientific">Tothia fuscella</name>
    <dbReference type="NCBI Taxonomy" id="1048955"/>
    <lineage>
        <taxon>Eukaryota</taxon>
        <taxon>Fungi</taxon>
        <taxon>Dikarya</taxon>
        <taxon>Ascomycota</taxon>
        <taxon>Pezizomycotina</taxon>
        <taxon>Dothideomycetes</taxon>
        <taxon>Pleosporomycetidae</taxon>
        <taxon>Venturiales</taxon>
        <taxon>Cylindrosympodiaceae</taxon>
        <taxon>Tothia</taxon>
    </lineage>
</organism>
<accession>A0A9P4TSW9</accession>
<name>A0A9P4TSW9_9PEZI</name>
<feature type="non-terminal residue" evidence="2">
    <location>
        <position position="283"/>
    </location>
</feature>
<sequence length="283" mass="32245">MIYVGCSDKSLPPRLCENIPGWVNYTTLSHCWGSHSPLTTTAATLSARKMGIPLDTMPQTFRDAIRLTQYLEVEYLWIDSLCIVQDDDSDWTHEAERMGQIYGSSCLTIAAVSAQDATQGLFSDRNTSHEANIQSYPIFIRKAIDHLPFQKPLASSREVNKFPLLNRKWCFQECLLSQRIINYTADEMVWQCQSLDHCECGHLRTSTSTLRSRFTRVLKYQKPSFKYNPIWRDAVAPNIWTIWREITVQYSTRVLTRETDMLPAIAGVASEFAKAGAGRYVAG</sequence>
<dbReference type="OrthoDB" id="5362512at2759"/>
<dbReference type="AlphaFoldDB" id="A0A9P4TSW9"/>
<protein>
    <submittedName>
        <fullName evidence="2">HET-domain-containing protein</fullName>
    </submittedName>
</protein>
<evidence type="ECO:0000313" key="3">
    <source>
        <dbReference type="Proteomes" id="UP000800235"/>
    </source>
</evidence>
<dbReference type="Pfam" id="PF06985">
    <property type="entry name" value="HET"/>
    <property type="match status" value="1"/>
</dbReference>
<dbReference type="PANTHER" id="PTHR33112:SF9">
    <property type="entry name" value="HETEROKARYON INCOMPATIBILITY DOMAIN-CONTAINING PROTEIN"/>
    <property type="match status" value="1"/>
</dbReference>
<keyword evidence="3" id="KW-1185">Reference proteome</keyword>
<dbReference type="InterPro" id="IPR010730">
    <property type="entry name" value="HET"/>
</dbReference>
<proteinExistence type="predicted"/>